<sequence length="146" mass="15644">MERKLHQNMAALTQRIAHSVALRLPVRASGGRIGAAAPALSLATLVLLSSACGRGPTQDILPGGIPARTDLHQASTLPAESVRTVARRDFGWRLIYHPTRAPANAEQGAARALCGLERRRVERIERIPRSDPYADPGAAIIDVICS</sequence>
<gene>
    <name evidence="1" type="ORF">JJJ17_02835</name>
</gene>
<keyword evidence="2" id="KW-1185">Reference proteome</keyword>
<organism evidence="1 2">
    <name type="scientific">Paracoccus caeni</name>
    <dbReference type="NCBI Taxonomy" id="657651"/>
    <lineage>
        <taxon>Bacteria</taxon>
        <taxon>Pseudomonadati</taxon>
        <taxon>Pseudomonadota</taxon>
        <taxon>Alphaproteobacteria</taxon>
        <taxon>Rhodobacterales</taxon>
        <taxon>Paracoccaceae</taxon>
        <taxon>Paracoccus</taxon>
    </lineage>
</organism>
<dbReference type="Proteomes" id="UP000640485">
    <property type="component" value="Unassembled WGS sequence"/>
</dbReference>
<accession>A0A934SCK4</accession>
<dbReference type="AlphaFoldDB" id="A0A934SCK4"/>
<dbReference type="RefSeq" id="WP_200683628.1">
    <property type="nucleotide sequence ID" value="NZ_JAEPRQ010000001.1"/>
</dbReference>
<reference evidence="1" key="1">
    <citation type="submission" date="2021-01" db="EMBL/GenBank/DDBJ databases">
        <title>Paracoccus amoyensis sp. nov., isolated from the surface seawater along the coast of Xiamen Island, China.</title>
        <authorList>
            <person name="Lyu L."/>
        </authorList>
    </citation>
    <scope>NUCLEOTIDE SEQUENCE</scope>
    <source>
        <strain evidence="1">MJ17</strain>
    </source>
</reference>
<comment type="caution">
    <text evidence="1">The sequence shown here is derived from an EMBL/GenBank/DDBJ whole genome shotgun (WGS) entry which is preliminary data.</text>
</comment>
<evidence type="ECO:0000313" key="2">
    <source>
        <dbReference type="Proteomes" id="UP000640485"/>
    </source>
</evidence>
<evidence type="ECO:0000313" key="1">
    <source>
        <dbReference type="EMBL" id="MBK4214855.1"/>
    </source>
</evidence>
<proteinExistence type="predicted"/>
<name>A0A934SCK4_9RHOB</name>
<protein>
    <submittedName>
        <fullName evidence="1">Uncharacterized protein</fullName>
    </submittedName>
</protein>
<dbReference type="EMBL" id="JAEPRQ010000001">
    <property type="protein sequence ID" value="MBK4214855.1"/>
    <property type="molecule type" value="Genomic_DNA"/>
</dbReference>